<keyword evidence="4" id="KW-0804">Transcription</keyword>
<dbReference type="Pfam" id="PF00126">
    <property type="entry name" value="HTH_1"/>
    <property type="match status" value="1"/>
</dbReference>
<dbReference type="OrthoDB" id="9785745at2"/>
<evidence type="ECO:0000313" key="7">
    <source>
        <dbReference type="Proteomes" id="UP000052258"/>
    </source>
</evidence>
<dbReference type="PRINTS" id="PR00039">
    <property type="entry name" value="HTHLYSR"/>
</dbReference>
<dbReference type="Pfam" id="PF03466">
    <property type="entry name" value="LysR_substrate"/>
    <property type="match status" value="1"/>
</dbReference>
<dbReference type="Proteomes" id="UP000052258">
    <property type="component" value="Unassembled WGS sequence"/>
</dbReference>
<dbReference type="InterPro" id="IPR036388">
    <property type="entry name" value="WH-like_DNA-bd_sf"/>
</dbReference>
<evidence type="ECO:0000256" key="3">
    <source>
        <dbReference type="ARBA" id="ARBA00023125"/>
    </source>
</evidence>
<gene>
    <name evidence="6" type="ORF">X560_2340</name>
</gene>
<comment type="caution">
    <text evidence="6">The sequence shown here is derived from an EMBL/GenBank/DDBJ whole genome shotgun (WGS) entry which is preliminary data.</text>
</comment>
<evidence type="ECO:0000256" key="4">
    <source>
        <dbReference type="ARBA" id="ARBA00023163"/>
    </source>
</evidence>
<dbReference type="SUPFAM" id="SSF46785">
    <property type="entry name" value="Winged helix' DNA-binding domain"/>
    <property type="match status" value="1"/>
</dbReference>
<evidence type="ECO:0000313" key="6">
    <source>
        <dbReference type="EMBL" id="KMT58514.1"/>
    </source>
</evidence>
<evidence type="ECO:0000256" key="1">
    <source>
        <dbReference type="ARBA" id="ARBA00009437"/>
    </source>
</evidence>
<reference evidence="6 7" key="1">
    <citation type="journal article" date="2015" name="Genome Biol. Evol.">
        <title>Comparative Genomics of Listeria Sensu Lato: Genus-Wide Differences in Evolutionary Dynamics and the Progressive Gain of Complex, Potentially Pathogenicity-Related Traits through Lateral Gene Transfer.</title>
        <authorList>
            <person name="Chiara M."/>
            <person name="Caruso M."/>
            <person name="D'Erchia A.M."/>
            <person name="Manzari C."/>
            <person name="Fraccalvieri R."/>
            <person name="Goffredo E."/>
            <person name="Latorre L."/>
            <person name="Miccolupo A."/>
            <person name="Padalino I."/>
            <person name="Santagada G."/>
            <person name="Chiocco D."/>
            <person name="Pesole G."/>
            <person name="Horner D.S."/>
            <person name="Parisi A."/>
        </authorList>
    </citation>
    <scope>NUCLEOTIDE SEQUENCE [LARGE SCALE GENOMIC DNA]</scope>
    <source>
        <strain evidence="6 7">1991</strain>
    </source>
</reference>
<proteinExistence type="inferred from homology"/>
<dbReference type="GO" id="GO:0000976">
    <property type="term" value="F:transcription cis-regulatory region binding"/>
    <property type="evidence" value="ECO:0007669"/>
    <property type="project" value="TreeGrafter"/>
</dbReference>
<evidence type="ECO:0000256" key="2">
    <source>
        <dbReference type="ARBA" id="ARBA00023015"/>
    </source>
</evidence>
<dbReference type="SUPFAM" id="SSF53850">
    <property type="entry name" value="Periplasmic binding protein-like II"/>
    <property type="match status" value="1"/>
</dbReference>
<sequence length="273" mass="31780">MFQLLETFTTVYEEQNFTKAAKKLYISQPTISVHIEKLERDLGVKLFIRSGNNRIAPTKAADFLYEKAKQMKNNWSNVLSELSRLDGTLRKKFKIAASQTIGDFLLPQILKPLKIQFPYVDFNFFIENSNRVFHSVHMLDADIGLVESPEIVPGVKREIFMWDEMVVFGAAENKTWIYREKGSGIRDYMDQYLLMENIQPEEKMIMNHNAMIHQAIELGLGRTLQSKFVTHSKHVPQEKTSLNRPFYLITSEQNRNLDLDLKESIFKLLAELK</sequence>
<dbReference type="PATRIC" id="fig|1430899.3.peg.2392"/>
<evidence type="ECO:0000259" key="5">
    <source>
        <dbReference type="PROSITE" id="PS50931"/>
    </source>
</evidence>
<name>A0A0J8GC52_9LIST</name>
<dbReference type="AlphaFoldDB" id="A0A0J8GC52"/>
<dbReference type="InterPro" id="IPR036390">
    <property type="entry name" value="WH_DNA-bd_sf"/>
</dbReference>
<dbReference type="InterPro" id="IPR000847">
    <property type="entry name" value="LysR_HTH_N"/>
</dbReference>
<dbReference type="PANTHER" id="PTHR30126">
    <property type="entry name" value="HTH-TYPE TRANSCRIPTIONAL REGULATOR"/>
    <property type="match status" value="1"/>
</dbReference>
<accession>A0A0J8GC52</accession>
<dbReference type="GO" id="GO:0003700">
    <property type="term" value="F:DNA-binding transcription factor activity"/>
    <property type="evidence" value="ECO:0007669"/>
    <property type="project" value="InterPro"/>
</dbReference>
<comment type="similarity">
    <text evidence="1">Belongs to the LysR transcriptional regulatory family.</text>
</comment>
<keyword evidence="3" id="KW-0238">DNA-binding</keyword>
<feature type="domain" description="HTH lysR-type" evidence="5">
    <location>
        <begin position="1"/>
        <end position="58"/>
    </location>
</feature>
<dbReference type="PROSITE" id="PS50931">
    <property type="entry name" value="HTH_LYSR"/>
    <property type="match status" value="1"/>
</dbReference>
<dbReference type="EMBL" id="AZHO01000030">
    <property type="protein sequence ID" value="KMT58514.1"/>
    <property type="molecule type" value="Genomic_DNA"/>
</dbReference>
<keyword evidence="2" id="KW-0805">Transcription regulation</keyword>
<dbReference type="InterPro" id="IPR005119">
    <property type="entry name" value="LysR_subst-bd"/>
</dbReference>
<keyword evidence="7" id="KW-1185">Reference proteome</keyword>
<protein>
    <submittedName>
        <fullName evidence="6">Regulatory helix-turn-helix domain-containing lysR family protein</fullName>
    </submittedName>
</protein>
<dbReference type="PANTHER" id="PTHR30126:SF39">
    <property type="entry name" value="HTH-TYPE TRANSCRIPTIONAL REGULATOR CYSL"/>
    <property type="match status" value="1"/>
</dbReference>
<organism evidence="6 7">
    <name type="scientific">Listeria fleischmannii 1991</name>
    <dbReference type="NCBI Taxonomy" id="1430899"/>
    <lineage>
        <taxon>Bacteria</taxon>
        <taxon>Bacillati</taxon>
        <taxon>Bacillota</taxon>
        <taxon>Bacilli</taxon>
        <taxon>Bacillales</taxon>
        <taxon>Listeriaceae</taxon>
        <taxon>Listeria</taxon>
    </lineage>
</organism>
<dbReference type="FunFam" id="1.10.10.10:FF:000001">
    <property type="entry name" value="LysR family transcriptional regulator"/>
    <property type="match status" value="1"/>
</dbReference>
<dbReference type="RefSeq" id="WP_007477989.1">
    <property type="nucleotide sequence ID" value="NZ_KQ130619.1"/>
</dbReference>
<dbReference type="Gene3D" id="1.10.10.10">
    <property type="entry name" value="Winged helix-like DNA-binding domain superfamily/Winged helix DNA-binding domain"/>
    <property type="match status" value="1"/>
</dbReference>
<dbReference type="Gene3D" id="3.40.190.10">
    <property type="entry name" value="Periplasmic binding protein-like II"/>
    <property type="match status" value="2"/>
</dbReference>